<feature type="transmembrane region" description="Helical" evidence="1">
    <location>
        <begin position="119"/>
        <end position="137"/>
    </location>
</feature>
<reference evidence="2 3" key="1">
    <citation type="journal article" date="2018" name="BMC Genomics">
        <title>Genomic comparison of Trypanosoma conorhini and Trypanosoma rangeli to Trypanosoma cruzi strains of high and low virulence.</title>
        <authorList>
            <person name="Bradwell K.R."/>
            <person name="Koparde V.N."/>
            <person name="Matveyev A.V."/>
            <person name="Serrano M.G."/>
            <person name="Alves J.M."/>
            <person name="Parikh H."/>
            <person name="Huang B."/>
            <person name="Lee V."/>
            <person name="Espinosa-Alvarez O."/>
            <person name="Ortiz P.A."/>
            <person name="Costa-Martins A.G."/>
            <person name="Teixeira M.M."/>
            <person name="Buck G.A."/>
        </authorList>
    </citation>
    <scope>NUCLEOTIDE SEQUENCE [LARGE SCALE GENOMIC DNA]</scope>
    <source>
        <strain evidence="2 3">025E</strain>
    </source>
</reference>
<dbReference type="OrthoDB" id="247203at2759"/>
<keyword evidence="3" id="KW-1185">Reference proteome</keyword>
<dbReference type="EMBL" id="MKKU01000358">
    <property type="protein sequence ID" value="RNF14583.1"/>
    <property type="molecule type" value="Genomic_DNA"/>
</dbReference>
<evidence type="ECO:0000313" key="2">
    <source>
        <dbReference type="EMBL" id="RNF14583.1"/>
    </source>
</evidence>
<protein>
    <submittedName>
        <fullName evidence="2">Uncharacterized protein</fullName>
    </submittedName>
</protein>
<name>A0A422PA54_9TRYP</name>
<dbReference type="AlphaFoldDB" id="A0A422PA54"/>
<accession>A0A422PA54</accession>
<dbReference type="Proteomes" id="UP000284403">
    <property type="component" value="Unassembled WGS sequence"/>
</dbReference>
<organism evidence="2 3">
    <name type="scientific">Trypanosoma conorhini</name>
    <dbReference type="NCBI Taxonomy" id="83891"/>
    <lineage>
        <taxon>Eukaryota</taxon>
        <taxon>Discoba</taxon>
        <taxon>Euglenozoa</taxon>
        <taxon>Kinetoplastea</taxon>
        <taxon>Metakinetoplastina</taxon>
        <taxon>Trypanosomatida</taxon>
        <taxon>Trypanosomatidae</taxon>
        <taxon>Trypanosoma</taxon>
    </lineage>
</organism>
<keyword evidence="1" id="KW-1133">Transmembrane helix</keyword>
<proteinExistence type="predicted"/>
<dbReference type="RefSeq" id="XP_029227199.1">
    <property type="nucleotide sequence ID" value="XM_029372663.1"/>
</dbReference>
<feature type="transmembrane region" description="Helical" evidence="1">
    <location>
        <begin position="143"/>
        <end position="163"/>
    </location>
</feature>
<feature type="transmembrane region" description="Helical" evidence="1">
    <location>
        <begin position="21"/>
        <end position="43"/>
    </location>
</feature>
<comment type="caution">
    <text evidence="2">The sequence shown here is derived from an EMBL/GenBank/DDBJ whole genome shotgun (WGS) entry which is preliminary data.</text>
</comment>
<evidence type="ECO:0000256" key="1">
    <source>
        <dbReference type="SAM" id="Phobius"/>
    </source>
</evidence>
<feature type="transmembrane region" description="Helical" evidence="1">
    <location>
        <begin position="55"/>
        <end position="77"/>
    </location>
</feature>
<keyword evidence="1" id="KW-0812">Transmembrane</keyword>
<keyword evidence="1" id="KW-0472">Membrane</keyword>
<gene>
    <name evidence="2" type="ORF">Tco025E_05771</name>
</gene>
<dbReference type="GeneID" id="40319382"/>
<sequence>MDFFTMLNQRQLDQNSEIRRLYRVSVCYAAAALVALLLASVTLSADASPEARKSGFWSALSLLVFLSLIVLAYAMMVRALNVLSTNRFILPSAYASPRPIPSTLFISLPHEVFTCRQRVLLTYAPLLLTLLCLYAGIVASSYRVYLCFLLLLVVAFCLLWSILRRMMNSAR</sequence>
<evidence type="ECO:0000313" key="3">
    <source>
        <dbReference type="Proteomes" id="UP000284403"/>
    </source>
</evidence>